<feature type="transmembrane region" description="Helical" evidence="7">
    <location>
        <begin position="197"/>
        <end position="217"/>
    </location>
</feature>
<dbReference type="PANTHER" id="PTHR30086">
    <property type="entry name" value="ARGININE EXPORTER PROTEIN ARGO"/>
    <property type="match status" value="1"/>
</dbReference>
<evidence type="ECO:0000256" key="2">
    <source>
        <dbReference type="ARBA" id="ARBA00007928"/>
    </source>
</evidence>
<keyword evidence="4 7" id="KW-0812">Transmembrane</keyword>
<organism evidence="8 9">
    <name type="scientific">Leeia speluncae</name>
    <dbReference type="NCBI Taxonomy" id="2884804"/>
    <lineage>
        <taxon>Bacteria</taxon>
        <taxon>Pseudomonadati</taxon>
        <taxon>Pseudomonadota</taxon>
        <taxon>Betaproteobacteria</taxon>
        <taxon>Neisseriales</taxon>
        <taxon>Leeiaceae</taxon>
        <taxon>Leeia</taxon>
    </lineage>
</organism>
<accession>A0ABS8D241</accession>
<dbReference type="Proteomes" id="UP001165395">
    <property type="component" value="Unassembled WGS sequence"/>
</dbReference>
<dbReference type="PANTHER" id="PTHR30086:SF15">
    <property type="entry name" value="LEUCINE EFFLUX PROTEIN"/>
    <property type="match status" value="1"/>
</dbReference>
<dbReference type="RefSeq" id="WP_227177823.1">
    <property type="nucleotide sequence ID" value="NZ_JAJBZT010000001.1"/>
</dbReference>
<name>A0ABS8D241_9NEIS</name>
<evidence type="ECO:0000256" key="4">
    <source>
        <dbReference type="ARBA" id="ARBA00022692"/>
    </source>
</evidence>
<evidence type="ECO:0000256" key="1">
    <source>
        <dbReference type="ARBA" id="ARBA00004651"/>
    </source>
</evidence>
<evidence type="ECO:0000256" key="6">
    <source>
        <dbReference type="ARBA" id="ARBA00023136"/>
    </source>
</evidence>
<gene>
    <name evidence="8" type="primary">leuE</name>
    <name evidence="8" type="ORF">LIN78_01640</name>
</gene>
<dbReference type="PIRSF" id="PIRSF006324">
    <property type="entry name" value="LeuE"/>
    <property type="match status" value="1"/>
</dbReference>
<comment type="caution">
    <text evidence="8">The sequence shown here is derived from an EMBL/GenBank/DDBJ whole genome shotgun (WGS) entry which is preliminary data.</text>
</comment>
<sequence length="222" mass="23701">MFYGVTDITTYLLGVVFIILLPGPNSLYVLSVAARKGVRQGFSGAFGIFLGDTILITLTSLGAASVLKTFPALFMLLKYAGAAYLAWIGVTMLKSAIGVFLKRNKVNSSSFDTSSAQEERGLNAPFKRALVISLLNPKAILFLLSFFVQFVDKTYPYPVVTFLILGGAIQIGSVIYLSTVILAGAKLANYFKARYKLCASLNAGVGALFLGFGGKLASATIH</sequence>
<keyword evidence="3" id="KW-1003">Cell membrane</keyword>
<reference evidence="8" key="1">
    <citation type="submission" date="2021-10" db="EMBL/GenBank/DDBJ databases">
        <title>The complete genome sequence of Leeia sp. TBRC 13508.</title>
        <authorList>
            <person name="Charoenyingcharoen P."/>
            <person name="Yukphan P."/>
        </authorList>
    </citation>
    <scope>NUCLEOTIDE SEQUENCE</scope>
    <source>
        <strain evidence="8">TBRC 13508</strain>
    </source>
</reference>
<feature type="transmembrane region" description="Helical" evidence="7">
    <location>
        <begin position="157"/>
        <end position="185"/>
    </location>
</feature>
<keyword evidence="6 7" id="KW-0472">Membrane</keyword>
<dbReference type="InterPro" id="IPR001123">
    <property type="entry name" value="LeuE-type"/>
</dbReference>
<feature type="transmembrane region" description="Helical" evidence="7">
    <location>
        <begin position="129"/>
        <end position="151"/>
    </location>
</feature>
<dbReference type="Pfam" id="PF01810">
    <property type="entry name" value="LysE"/>
    <property type="match status" value="1"/>
</dbReference>
<protein>
    <submittedName>
        <fullName evidence="8">Leucine efflux protein LeuE</fullName>
    </submittedName>
</protein>
<proteinExistence type="inferred from homology"/>
<feature type="transmembrane region" description="Helical" evidence="7">
    <location>
        <begin position="79"/>
        <end position="101"/>
    </location>
</feature>
<keyword evidence="5 7" id="KW-1133">Transmembrane helix</keyword>
<dbReference type="NCBIfam" id="NF008201">
    <property type="entry name" value="PRK10958.1"/>
    <property type="match status" value="1"/>
</dbReference>
<comment type="similarity">
    <text evidence="2">Belongs to the Rht family.</text>
</comment>
<evidence type="ECO:0000256" key="5">
    <source>
        <dbReference type="ARBA" id="ARBA00022989"/>
    </source>
</evidence>
<evidence type="ECO:0000313" key="8">
    <source>
        <dbReference type="EMBL" id="MCB6182259.1"/>
    </source>
</evidence>
<dbReference type="EMBL" id="JAJBZT010000001">
    <property type="protein sequence ID" value="MCB6182259.1"/>
    <property type="molecule type" value="Genomic_DNA"/>
</dbReference>
<feature type="transmembrane region" description="Helical" evidence="7">
    <location>
        <begin position="45"/>
        <end position="67"/>
    </location>
</feature>
<evidence type="ECO:0000313" key="9">
    <source>
        <dbReference type="Proteomes" id="UP001165395"/>
    </source>
</evidence>
<evidence type="ECO:0000256" key="7">
    <source>
        <dbReference type="SAM" id="Phobius"/>
    </source>
</evidence>
<feature type="transmembrane region" description="Helical" evidence="7">
    <location>
        <begin position="12"/>
        <end position="33"/>
    </location>
</feature>
<evidence type="ECO:0000256" key="3">
    <source>
        <dbReference type="ARBA" id="ARBA00022475"/>
    </source>
</evidence>
<keyword evidence="9" id="KW-1185">Reference proteome</keyword>
<comment type="subcellular location">
    <subcellularLocation>
        <location evidence="1">Cell membrane</location>
        <topology evidence="1">Multi-pass membrane protein</topology>
    </subcellularLocation>
</comment>